<feature type="binding site" evidence="9">
    <location>
        <position position="146"/>
    </location>
    <ligand>
        <name>UDP-alpha-D-glucose</name>
        <dbReference type="ChEBI" id="CHEBI:58885"/>
    </ligand>
</feature>
<feature type="transmembrane region" description="Helical" evidence="11">
    <location>
        <begin position="27"/>
        <end position="47"/>
    </location>
</feature>
<keyword evidence="7" id="KW-0961">Cell wall biogenesis/degradation</keyword>
<sequence length="704" mass="78928">MESTKSSIPAKLNPPLNMIRLDRRIPIYRIHMLVYSLAILALIYHRITSIFASSTLLEAVLLQSILVSDIILAFTWACAQGFRWRPVHRQEFPARLPDRTTWPALDVFVCTADPYKEPPMGVVSTALSLLAFDYPAEKLSVYISDDGGADVTLFAFMEAAKFARHWLPFCRDNGIKDRSPEAFFASGRRCGGGDEDKLKMMYEAMKERVESALDKGNVSAELVSSEEYQHIFQKWKDFSRNNHPAVVQVLLESSIDSDISGHVMPNLIYVSREKHPKSPHNFKAGALNVLVRASSVLTNAPIILTVDCDMYSSDPTSPHKALCYFLDPATSSKLAFVQFPQLFQGLNKNDIYAGELKRIFVINGHGLDGLCGPTYVGTNTFHARCALFGSSLKGVNDQEQIGAKMVLEKAIQAAGCDYEVGTKWGDMIGFRYGSLVEDYNTGYRLHCEGWKSVFCNPPEPAFLGEVPKSLNDVGLSRYCPLIFCVRKVSLGQGLAYSHYAFWGISCIPITTYAVLPQLAVINNRPLFPEPSNPWFYLHAYLFLAAYILDMADFVSYKSTFGRWWSDQRMWLIRGLTAFPFAIMQFLFKQLNISTQGFNVTSKVMDDEQNKRYDQGFFDFGVDSPFFVILGTVAILSLCAFTVGMIRNGMVMEVFLAGFGVVNCWPVYEAMCLRVDSGRMPERVTARAFVMAGIILVIGFVVFNV</sequence>
<dbReference type="PANTHER" id="PTHR13301">
    <property type="entry name" value="X-BOX TRANSCRIPTION FACTOR-RELATED"/>
    <property type="match status" value="1"/>
</dbReference>
<feature type="transmembrane region" description="Helical" evidence="11">
    <location>
        <begin position="568"/>
        <end position="587"/>
    </location>
</feature>
<evidence type="ECO:0000256" key="2">
    <source>
        <dbReference type="ARBA" id="ARBA00022676"/>
    </source>
</evidence>
<evidence type="ECO:0000256" key="4">
    <source>
        <dbReference type="ARBA" id="ARBA00022692"/>
    </source>
</evidence>
<dbReference type="Proteomes" id="UP000623129">
    <property type="component" value="Unassembled WGS sequence"/>
</dbReference>
<comment type="subcellular location">
    <subcellularLocation>
        <location evidence="1">Endomembrane system</location>
        <topology evidence="1">Multi-pass membrane protein</topology>
    </subcellularLocation>
</comment>
<keyword evidence="5 11" id="KW-1133">Transmembrane helix</keyword>
<evidence type="ECO:0000313" key="13">
    <source>
        <dbReference type="Proteomes" id="UP000623129"/>
    </source>
</evidence>
<dbReference type="GO" id="GO:0016760">
    <property type="term" value="F:cellulose synthase (UDP-forming) activity"/>
    <property type="evidence" value="ECO:0007669"/>
    <property type="project" value="InterPro"/>
</dbReference>
<feature type="transmembrane region" description="Helical" evidence="11">
    <location>
        <begin position="683"/>
        <end position="702"/>
    </location>
</feature>
<organism evidence="12 13">
    <name type="scientific">Carex littledalei</name>
    <dbReference type="NCBI Taxonomy" id="544730"/>
    <lineage>
        <taxon>Eukaryota</taxon>
        <taxon>Viridiplantae</taxon>
        <taxon>Streptophyta</taxon>
        <taxon>Embryophyta</taxon>
        <taxon>Tracheophyta</taxon>
        <taxon>Spermatophyta</taxon>
        <taxon>Magnoliopsida</taxon>
        <taxon>Liliopsida</taxon>
        <taxon>Poales</taxon>
        <taxon>Cyperaceae</taxon>
        <taxon>Cyperoideae</taxon>
        <taxon>Cariceae</taxon>
        <taxon>Carex</taxon>
        <taxon>Carex subgen. Euthyceras</taxon>
    </lineage>
</organism>
<dbReference type="OrthoDB" id="72851at2759"/>
<dbReference type="InterPro" id="IPR005150">
    <property type="entry name" value="Cellulose_synth"/>
</dbReference>
<evidence type="ECO:0000256" key="5">
    <source>
        <dbReference type="ARBA" id="ARBA00022989"/>
    </source>
</evidence>
<evidence type="ECO:0000256" key="10">
    <source>
        <dbReference type="PIRSR" id="PIRSR605150-3"/>
    </source>
</evidence>
<keyword evidence="2" id="KW-0328">Glycosyltransferase</keyword>
<protein>
    <submittedName>
        <fullName evidence="12">Cellulose synthase-like protein G3</fullName>
    </submittedName>
</protein>
<reference evidence="12" key="1">
    <citation type="submission" date="2020-01" db="EMBL/GenBank/DDBJ databases">
        <title>Genome sequence of Kobresia littledalei, the first chromosome-level genome in the family Cyperaceae.</title>
        <authorList>
            <person name="Qu G."/>
        </authorList>
    </citation>
    <scope>NUCLEOTIDE SEQUENCE</scope>
    <source>
        <strain evidence="12">C.B.Clarke</strain>
        <tissue evidence="12">Leaf</tissue>
    </source>
</reference>
<dbReference type="SUPFAM" id="SSF53448">
    <property type="entry name" value="Nucleotide-diphospho-sugar transferases"/>
    <property type="match status" value="1"/>
</dbReference>
<dbReference type="GO" id="GO:0071669">
    <property type="term" value="P:plant-type cell wall organization or biogenesis"/>
    <property type="evidence" value="ECO:0007669"/>
    <property type="project" value="UniProtKB-ARBA"/>
</dbReference>
<dbReference type="EMBL" id="SWLB01000004">
    <property type="protein sequence ID" value="KAF3338921.1"/>
    <property type="molecule type" value="Genomic_DNA"/>
</dbReference>
<feature type="binding site" evidence="10">
    <location>
        <position position="283"/>
    </location>
    <ligand>
        <name>Mn(2+)</name>
        <dbReference type="ChEBI" id="CHEBI:29035"/>
    </ligand>
</feature>
<keyword evidence="4 11" id="KW-0812">Transmembrane</keyword>
<feature type="active site" evidence="8">
    <location>
        <position position="146"/>
    </location>
</feature>
<dbReference type="GO" id="GO:0071555">
    <property type="term" value="P:cell wall organization"/>
    <property type="evidence" value="ECO:0007669"/>
    <property type="project" value="UniProtKB-KW"/>
</dbReference>
<dbReference type="GO" id="GO:0012505">
    <property type="term" value="C:endomembrane system"/>
    <property type="evidence" value="ECO:0007669"/>
    <property type="project" value="UniProtKB-SubCell"/>
</dbReference>
<gene>
    <name evidence="12" type="ORF">FCM35_KLT16392</name>
</gene>
<dbReference type="Pfam" id="PF03552">
    <property type="entry name" value="Cellulose_synt"/>
    <property type="match status" value="2"/>
</dbReference>
<evidence type="ECO:0000256" key="7">
    <source>
        <dbReference type="ARBA" id="ARBA00023316"/>
    </source>
</evidence>
<keyword evidence="3" id="KW-0808">Transferase</keyword>
<evidence type="ECO:0000256" key="6">
    <source>
        <dbReference type="ARBA" id="ARBA00023136"/>
    </source>
</evidence>
<feature type="transmembrane region" description="Helical" evidence="11">
    <location>
        <begin position="59"/>
        <end position="79"/>
    </location>
</feature>
<evidence type="ECO:0000256" key="8">
    <source>
        <dbReference type="PIRSR" id="PIRSR605150-1"/>
    </source>
</evidence>
<proteinExistence type="predicted"/>
<evidence type="ECO:0000256" key="11">
    <source>
        <dbReference type="SAM" id="Phobius"/>
    </source>
</evidence>
<feature type="transmembrane region" description="Helical" evidence="11">
    <location>
        <begin position="535"/>
        <end position="556"/>
    </location>
</feature>
<feature type="transmembrane region" description="Helical" evidence="11">
    <location>
        <begin position="625"/>
        <end position="645"/>
    </location>
</feature>
<evidence type="ECO:0000256" key="9">
    <source>
        <dbReference type="PIRSR" id="PIRSR605150-2"/>
    </source>
</evidence>
<feature type="binding site" evidence="10">
    <location>
        <position position="307"/>
    </location>
    <ligand>
        <name>Mn(2+)</name>
        <dbReference type="ChEBI" id="CHEBI:29035"/>
    </ligand>
</feature>
<accession>A0A833VHM8</accession>
<comment type="caution">
    <text evidence="12">The sequence shown here is derived from an EMBL/GenBank/DDBJ whole genome shotgun (WGS) entry which is preliminary data.</text>
</comment>
<dbReference type="AlphaFoldDB" id="A0A833VHM8"/>
<feature type="binding site" evidence="9">
    <location>
        <position position="116"/>
    </location>
    <ligand>
        <name>UDP-alpha-D-glucose</name>
        <dbReference type="ChEBI" id="CHEBI:58885"/>
    </ligand>
</feature>
<feature type="binding site" evidence="9">
    <location>
        <position position="117"/>
    </location>
    <ligand>
        <name>UDP-alpha-D-glucose</name>
        <dbReference type="ChEBI" id="CHEBI:58885"/>
    </ligand>
</feature>
<evidence type="ECO:0000313" key="12">
    <source>
        <dbReference type="EMBL" id="KAF3338921.1"/>
    </source>
</evidence>
<feature type="transmembrane region" description="Helical" evidence="11">
    <location>
        <begin position="496"/>
        <end position="515"/>
    </location>
</feature>
<keyword evidence="13" id="KW-1185">Reference proteome</keyword>
<evidence type="ECO:0000256" key="3">
    <source>
        <dbReference type="ARBA" id="ARBA00022679"/>
    </source>
</evidence>
<keyword evidence="6 11" id="KW-0472">Membrane</keyword>
<dbReference type="Gene3D" id="3.90.550.10">
    <property type="entry name" value="Spore Coat Polysaccharide Biosynthesis Protein SpsA, Chain A"/>
    <property type="match status" value="2"/>
</dbReference>
<dbReference type="GO" id="GO:0016020">
    <property type="term" value="C:membrane"/>
    <property type="evidence" value="ECO:0007669"/>
    <property type="project" value="InterPro"/>
</dbReference>
<dbReference type="InterPro" id="IPR029044">
    <property type="entry name" value="Nucleotide-diphossugar_trans"/>
</dbReference>
<dbReference type="GO" id="GO:0030244">
    <property type="term" value="P:cellulose biosynthetic process"/>
    <property type="evidence" value="ECO:0007669"/>
    <property type="project" value="InterPro"/>
</dbReference>
<evidence type="ECO:0000256" key="1">
    <source>
        <dbReference type="ARBA" id="ARBA00004127"/>
    </source>
</evidence>
<feature type="active site" evidence="8">
    <location>
        <position position="438"/>
    </location>
</feature>
<name>A0A833VHM8_9POAL</name>